<dbReference type="PANTHER" id="PTHR33988:SF1">
    <property type="entry name" value="ENDORIBONUCLEASE MAZF7-RELATED"/>
    <property type="match status" value="1"/>
</dbReference>
<dbReference type="GO" id="GO:0006402">
    <property type="term" value="P:mRNA catabolic process"/>
    <property type="evidence" value="ECO:0007669"/>
    <property type="project" value="TreeGrafter"/>
</dbReference>
<keyword evidence="3" id="KW-0540">Nuclease</keyword>
<reference evidence="4 5" key="1">
    <citation type="submission" date="2010-12" db="EMBL/GenBank/DDBJ databases">
        <title>Whole genome sequence of Anaerolinea thermophila UNI-1.</title>
        <authorList>
            <person name="Narita-Yamada S."/>
            <person name="Kishi E."/>
            <person name="Watanabe Y."/>
            <person name="Takasaki K."/>
            <person name="Ankai A."/>
            <person name="Oguchi A."/>
            <person name="Fukui S."/>
            <person name="Takahashi M."/>
            <person name="Yashiro I."/>
            <person name="Hosoyama A."/>
            <person name="Sekiguchi Y."/>
            <person name="Hanada S."/>
            <person name="Fujita N."/>
        </authorList>
    </citation>
    <scope>NUCLEOTIDE SEQUENCE [LARGE SCALE GENOMIC DNA]</scope>
    <source>
        <strain evidence="5">DSM 14523 / JCM 11388 / NBRC 100420 / UNI-1</strain>
    </source>
</reference>
<gene>
    <name evidence="4" type="ordered locus">ANT_24220</name>
</gene>
<dbReference type="Gene3D" id="2.30.30.110">
    <property type="match status" value="1"/>
</dbReference>
<dbReference type="KEGG" id="atm:ANT_24220"/>
<dbReference type="InParanoid" id="E8MYW2"/>
<dbReference type="GO" id="GO:0016787">
    <property type="term" value="F:hydrolase activity"/>
    <property type="evidence" value="ECO:0007669"/>
    <property type="project" value="UniProtKB-KW"/>
</dbReference>
<dbReference type="eggNOG" id="COG2337">
    <property type="taxonomic scope" value="Bacteria"/>
</dbReference>
<comment type="function">
    <text evidence="3">Toxic component of a type II toxin-antitoxin (TA) system.</text>
</comment>
<evidence type="ECO:0000256" key="3">
    <source>
        <dbReference type="PIRNR" id="PIRNR033490"/>
    </source>
</evidence>
<evidence type="ECO:0000313" key="5">
    <source>
        <dbReference type="Proteomes" id="UP000008922"/>
    </source>
</evidence>
<dbReference type="OrthoDB" id="9808744at2"/>
<keyword evidence="2" id="KW-1277">Toxin-antitoxin system</keyword>
<keyword evidence="3" id="KW-0255">Endonuclease</keyword>
<dbReference type="AlphaFoldDB" id="E8MYW2"/>
<accession>E8MYW2</accession>
<protein>
    <recommendedName>
        <fullName evidence="3">mRNA interferase</fullName>
        <ecNumber evidence="3">3.1.-.-</ecNumber>
    </recommendedName>
</protein>
<evidence type="ECO:0000313" key="4">
    <source>
        <dbReference type="EMBL" id="BAJ64448.1"/>
    </source>
</evidence>
<evidence type="ECO:0000256" key="1">
    <source>
        <dbReference type="ARBA" id="ARBA00007521"/>
    </source>
</evidence>
<dbReference type="EC" id="3.1.-.-" evidence="3"/>
<dbReference type="GO" id="GO:0004521">
    <property type="term" value="F:RNA endonuclease activity"/>
    <property type="evidence" value="ECO:0007669"/>
    <property type="project" value="TreeGrafter"/>
</dbReference>
<dbReference type="InterPro" id="IPR011067">
    <property type="entry name" value="Plasmid_toxin/cell-grow_inhib"/>
</dbReference>
<organism evidence="4 5">
    <name type="scientific">Anaerolinea thermophila (strain DSM 14523 / JCM 11388 / NBRC 100420 / UNI-1)</name>
    <dbReference type="NCBI Taxonomy" id="926569"/>
    <lineage>
        <taxon>Bacteria</taxon>
        <taxon>Bacillati</taxon>
        <taxon>Chloroflexota</taxon>
        <taxon>Anaerolineae</taxon>
        <taxon>Anaerolineales</taxon>
        <taxon>Anaerolineaceae</taxon>
        <taxon>Anaerolinea</taxon>
    </lineage>
</organism>
<dbReference type="GO" id="GO:0016075">
    <property type="term" value="P:rRNA catabolic process"/>
    <property type="evidence" value="ECO:0007669"/>
    <property type="project" value="TreeGrafter"/>
</dbReference>
<dbReference type="PIRSF" id="PIRSF033490">
    <property type="entry name" value="MazF"/>
    <property type="match status" value="1"/>
</dbReference>
<name>E8MYW2_ANATU</name>
<dbReference type="EMBL" id="AP012029">
    <property type="protein sequence ID" value="BAJ64448.1"/>
    <property type="molecule type" value="Genomic_DNA"/>
</dbReference>
<dbReference type="GO" id="GO:0003677">
    <property type="term" value="F:DNA binding"/>
    <property type="evidence" value="ECO:0007669"/>
    <property type="project" value="InterPro"/>
</dbReference>
<dbReference type="RefSeq" id="WP_013560803.1">
    <property type="nucleotide sequence ID" value="NC_014960.1"/>
</dbReference>
<dbReference type="SUPFAM" id="SSF50118">
    <property type="entry name" value="Cell growth inhibitor/plasmid maintenance toxic component"/>
    <property type="match status" value="1"/>
</dbReference>
<sequence>MKRGEVWLVNLDPTLGAEMRKSRPAVIVSSDLVGVLPLRVIVPLTDWKERYSVAPWMVQIKAASSNGLDKDSAADCFQVRSVSTMRLVRKIGRLSPEDMEKIVQSIQLVVEA</sequence>
<keyword evidence="5" id="KW-1185">Reference proteome</keyword>
<dbReference type="PANTHER" id="PTHR33988">
    <property type="entry name" value="ENDORIBONUCLEASE MAZF-RELATED"/>
    <property type="match status" value="1"/>
</dbReference>
<dbReference type="Pfam" id="PF02452">
    <property type="entry name" value="PemK_toxin"/>
    <property type="match status" value="1"/>
</dbReference>
<dbReference type="InterPro" id="IPR003477">
    <property type="entry name" value="PemK-like"/>
</dbReference>
<comment type="similarity">
    <text evidence="1 3">Belongs to the PemK/MazF family.</text>
</comment>
<proteinExistence type="inferred from homology"/>
<evidence type="ECO:0000256" key="2">
    <source>
        <dbReference type="ARBA" id="ARBA00022649"/>
    </source>
</evidence>
<keyword evidence="3" id="KW-0378">Hydrolase</keyword>
<dbReference type="STRING" id="926569.ANT_24220"/>
<dbReference type="HOGENOM" id="CLU_121823_1_1_0"/>
<dbReference type="Proteomes" id="UP000008922">
    <property type="component" value="Chromosome"/>
</dbReference>
<dbReference type="FunCoup" id="E8MYW2">
    <property type="interactions" value="32"/>
</dbReference>